<evidence type="ECO:0000256" key="5">
    <source>
        <dbReference type="ARBA" id="ARBA00022692"/>
    </source>
</evidence>
<keyword evidence="3" id="KW-0813">Transport</keyword>
<dbReference type="GO" id="GO:0016020">
    <property type="term" value="C:membrane"/>
    <property type="evidence" value="ECO:0007669"/>
    <property type="project" value="InterPro"/>
</dbReference>
<keyword evidence="15" id="KW-1185">Reference proteome</keyword>
<evidence type="ECO:0000256" key="13">
    <source>
        <dbReference type="SAM" id="Phobius"/>
    </source>
</evidence>
<feature type="transmembrane region" description="Helical" evidence="13">
    <location>
        <begin position="179"/>
        <end position="200"/>
    </location>
</feature>
<evidence type="ECO:0000256" key="11">
    <source>
        <dbReference type="ARBA" id="ARBA00023303"/>
    </source>
</evidence>
<dbReference type="InterPro" id="IPR007866">
    <property type="entry name" value="TRIC_channel"/>
</dbReference>
<evidence type="ECO:0000256" key="2">
    <source>
        <dbReference type="ARBA" id="ARBA00005766"/>
    </source>
</evidence>
<keyword evidence="4" id="KW-0633">Potassium transport</keyword>
<sequence>MCDQVRQDLGSSSLPFSRRHPFSCWLSSMLMCFSGRFLACFLLGEPVITPFRKHDDVILASIIWYSVFYAPFDVVYKLFLFKPVKIVANIAKEVQRIAHGIAYATKLYPESYIVQELVGIASGAGSGIMKIAEQLVRGSWSPSQHELLRPSFTTKACILASLVFILERNSVYITAPHDLVYLFVVGFFVYFKLAAILFGVTDPFAPLENLFCALFMGGIGDALHRAVDATREEASAGKKKAEDDHVDDRKWKKNDKKTK</sequence>
<evidence type="ECO:0000256" key="12">
    <source>
        <dbReference type="SAM" id="MobiDB-lite"/>
    </source>
</evidence>
<dbReference type="GO" id="GO:0042802">
    <property type="term" value="F:identical protein binding"/>
    <property type="evidence" value="ECO:0007669"/>
    <property type="project" value="InterPro"/>
</dbReference>
<accession>A0A0R3PN75</accession>
<protein>
    <submittedName>
        <fullName evidence="16">Trimeric intracellular cation channel type B</fullName>
    </submittedName>
</protein>
<keyword evidence="8 13" id="KW-1133">Transmembrane helix</keyword>
<evidence type="ECO:0000256" key="8">
    <source>
        <dbReference type="ARBA" id="ARBA00022989"/>
    </source>
</evidence>
<evidence type="ECO:0000313" key="15">
    <source>
        <dbReference type="Proteomes" id="UP000267027"/>
    </source>
</evidence>
<dbReference type="AlphaFoldDB" id="A0A0R3PN75"/>
<dbReference type="GO" id="GO:0012505">
    <property type="term" value="C:endomembrane system"/>
    <property type="evidence" value="ECO:0007669"/>
    <property type="project" value="UniProtKB-SubCell"/>
</dbReference>
<keyword evidence="7" id="KW-0630">Potassium</keyword>
<evidence type="ECO:0000256" key="7">
    <source>
        <dbReference type="ARBA" id="ARBA00022958"/>
    </source>
</evidence>
<feature type="transmembrane region" description="Helical" evidence="13">
    <location>
        <begin position="25"/>
        <end position="44"/>
    </location>
</feature>
<dbReference type="WBParaSite" id="ACOC_0000647001-mRNA-1">
    <property type="protein sequence ID" value="ACOC_0000647001-mRNA-1"/>
    <property type="gene ID" value="ACOC_0000647001"/>
</dbReference>
<evidence type="ECO:0000256" key="1">
    <source>
        <dbReference type="ARBA" id="ARBA00004127"/>
    </source>
</evidence>
<evidence type="ECO:0000313" key="16">
    <source>
        <dbReference type="WBParaSite" id="ACOC_0000647001-mRNA-1"/>
    </source>
</evidence>
<dbReference type="Proteomes" id="UP000267027">
    <property type="component" value="Unassembled WGS sequence"/>
</dbReference>
<dbReference type="Pfam" id="PF05197">
    <property type="entry name" value="TRIC"/>
    <property type="match status" value="1"/>
</dbReference>
<evidence type="ECO:0000256" key="9">
    <source>
        <dbReference type="ARBA" id="ARBA00023065"/>
    </source>
</evidence>
<feature type="compositionally biased region" description="Basic and acidic residues" evidence="12">
    <location>
        <begin position="233"/>
        <end position="250"/>
    </location>
</feature>
<dbReference type="EMBL" id="UYYA01003949">
    <property type="protein sequence ID" value="VDM58056.1"/>
    <property type="molecule type" value="Genomic_DNA"/>
</dbReference>
<dbReference type="STRING" id="334426.A0A0R3PN75"/>
<keyword evidence="5 13" id="KW-0812">Transmembrane</keyword>
<evidence type="ECO:0000256" key="6">
    <source>
        <dbReference type="ARBA" id="ARBA00022826"/>
    </source>
</evidence>
<organism evidence="16">
    <name type="scientific">Angiostrongylus costaricensis</name>
    <name type="common">Nematode worm</name>
    <dbReference type="NCBI Taxonomy" id="334426"/>
    <lineage>
        <taxon>Eukaryota</taxon>
        <taxon>Metazoa</taxon>
        <taxon>Ecdysozoa</taxon>
        <taxon>Nematoda</taxon>
        <taxon>Chromadorea</taxon>
        <taxon>Rhabditida</taxon>
        <taxon>Rhabditina</taxon>
        <taxon>Rhabditomorpha</taxon>
        <taxon>Strongyloidea</taxon>
        <taxon>Metastrongylidae</taxon>
        <taxon>Angiostrongylus</taxon>
    </lineage>
</organism>
<keyword evidence="10 13" id="KW-0472">Membrane</keyword>
<evidence type="ECO:0000256" key="3">
    <source>
        <dbReference type="ARBA" id="ARBA00022448"/>
    </source>
</evidence>
<dbReference type="PANTHER" id="PTHR12454:SF18">
    <property type="entry name" value="TRIMERIC INTRACELLULAR CATION CHANNEL TYPE 1B.2"/>
    <property type="match status" value="1"/>
</dbReference>
<dbReference type="OMA" id="DEWSIDH"/>
<keyword evidence="9" id="KW-0406">Ion transport</keyword>
<feature type="region of interest" description="Disordered" evidence="12">
    <location>
        <begin position="233"/>
        <end position="259"/>
    </location>
</feature>
<evidence type="ECO:0000256" key="4">
    <source>
        <dbReference type="ARBA" id="ARBA00022538"/>
    </source>
</evidence>
<gene>
    <name evidence="14" type="ORF">ACOC_LOCUS6471</name>
</gene>
<evidence type="ECO:0000313" key="14">
    <source>
        <dbReference type="EMBL" id="VDM58056.1"/>
    </source>
</evidence>
<dbReference type="PANTHER" id="PTHR12454">
    <property type="entry name" value="TRIMERIC INTRACELLULAR CATION CHANNEL"/>
    <property type="match status" value="1"/>
</dbReference>
<keyword evidence="11" id="KW-0407">Ion channel</keyword>
<name>A0A0R3PN75_ANGCS</name>
<evidence type="ECO:0000256" key="10">
    <source>
        <dbReference type="ARBA" id="ARBA00023136"/>
    </source>
</evidence>
<reference evidence="14 15" key="2">
    <citation type="submission" date="2018-11" db="EMBL/GenBank/DDBJ databases">
        <authorList>
            <consortium name="Pathogen Informatics"/>
        </authorList>
    </citation>
    <scope>NUCLEOTIDE SEQUENCE [LARGE SCALE GENOMIC DNA]</scope>
    <source>
        <strain evidence="14 15">Costa Rica</strain>
    </source>
</reference>
<feature type="transmembrane region" description="Helical" evidence="13">
    <location>
        <begin position="56"/>
        <end position="72"/>
    </location>
</feature>
<proteinExistence type="inferred from homology"/>
<keyword evidence="6" id="KW-0631">Potassium channel</keyword>
<dbReference type="GO" id="GO:0005267">
    <property type="term" value="F:potassium channel activity"/>
    <property type="evidence" value="ECO:0007669"/>
    <property type="project" value="UniProtKB-KW"/>
</dbReference>
<reference evidence="16" key="1">
    <citation type="submission" date="2017-02" db="UniProtKB">
        <authorList>
            <consortium name="WormBaseParasite"/>
        </authorList>
    </citation>
    <scope>IDENTIFICATION</scope>
</reference>
<comment type="subcellular location">
    <subcellularLocation>
        <location evidence="1">Endomembrane system</location>
        <topology evidence="1">Multi-pass membrane protein</topology>
    </subcellularLocation>
</comment>
<comment type="similarity">
    <text evidence="2">Belongs to the TMEM38 family.</text>
</comment>
<dbReference type="OrthoDB" id="195817at2759"/>